<dbReference type="AlphaFoldDB" id="D3BA63"/>
<keyword evidence="2" id="KW-1185">Reference proteome</keyword>
<name>D3BA63_HETP5</name>
<organism evidence="1 2">
    <name type="scientific">Heterostelium pallidum (strain ATCC 26659 / Pp 5 / PN500)</name>
    <name type="common">Cellular slime mold</name>
    <name type="synonym">Polysphondylium pallidum</name>
    <dbReference type="NCBI Taxonomy" id="670386"/>
    <lineage>
        <taxon>Eukaryota</taxon>
        <taxon>Amoebozoa</taxon>
        <taxon>Evosea</taxon>
        <taxon>Eumycetozoa</taxon>
        <taxon>Dictyostelia</taxon>
        <taxon>Acytosteliales</taxon>
        <taxon>Acytosteliaceae</taxon>
        <taxon>Heterostelium</taxon>
    </lineage>
</organism>
<accession>D3BA63</accession>
<gene>
    <name evidence="1" type="ORF">PPL_05438</name>
</gene>
<evidence type="ECO:0000313" key="1">
    <source>
        <dbReference type="EMBL" id="EFA81450.1"/>
    </source>
</evidence>
<sequence>MKEKGKDGEKASSKSLLSKFASKVSSAASTIGNFVGITSNKESTSLVKIINEYLNAVSVNNKEVIHWEERILSSELPKSEGVDTVILKQLTDSSQKVWHLQFYLLMKYTTLIKDVPEKSDLFQSILKSRGSSEPNIRNEKLKDIYYQFLCQELDHRVSDESMKSIIVYLTCEFFNIHDLNGADNHRFKEIFQMLMVHLDRYPDCKSKLHLPYSRLRDNTAFLNLYSIQYKLFSVNDVEDFKERFDILLSMLKVKRSSKFGDAWYNFIKDNLKGYCLTKLLCLREISPLLNPHLDSLVLFTLLVKFPDEFEKITTKYNTDQLTKLGNDIYSQVFADIKDNTIEKYMRFIKHPYYGPMFIAFIEKKIVIKENDIIILLVESSQDYPTLGMLQSYSLSQIGFSSASKLSYFYLMVPSYSFTKPQNTNKFSHVKIKEIAEEESKFVNKVILNQPMSQQIFKSYFEFCNLCFDSNTVDVTKLDYVTQVMGHASIPCTLPIILYFNWVLSNYNFKSLFTQYTKLNRLLAFIVPNDYPHWNQQVLEYREKREMVFWEEKYIASMICSMSTLNNTQG</sequence>
<reference evidence="1 2" key="1">
    <citation type="journal article" date="2011" name="Genome Res.">
        <title>Phylogeny-wide analysis of social amoeba genomes highlights ancient origins for complex intercellular communication.</title>
        <authorList>
            <person name="Heidel A.J."/>
            <person name="Lawal H.M."/>
            <person name="Felder M."/>
            <person name="Schilde C."/>
            <person name="Helps N.R."/>
            <person name="Tunggal B."/>
            <person name="Rivero F."/>
            <person name="John U."/>
            <person name="Schleicher M."/>
            <person name="Eichinger L."/>
            <person name="Platzer M."/>
            <person name="Noegel A.A."/>
            <person name="Schaap P."/>
            <person name="Gloeckner G."/>
        </authorList>
    </citation>
    <scope>NUCLEOTIDE SEQUENCE [LARGE SCALE GENOMIC DNA]</scope>
    <source>
        <strain evidence="2">ATCC 26659 / Pp 5 / PN500</strain>
    </source>
</reference>
<comment type="caution">
    <text evidence="1">The sequence shown here is derived from an EMBL/GenBank/DDBJ whole genome shotgun (WGS) entry which is preliminary data.</text>
</comment>
<dbReference type="InParanoid" id="D3BA63"/>
<dbReference type="Proteomes" id="UP000001396">
    <property type="component" value="Unassembled WGS sequence"/>
</dbReference>
<protein>
    <submittedName>
        <fullName evidence="1">Uncharacterized protein</fullName>
    </submittedName>
</protein>
<dbReference type="RefSeq" id="XP_020433568.1">
    <property type="nucleotide sequence ID" value="XM_020576319.1"/>
</dbReference>
<dbReference type="EMBL" id="ADBJ01000025">
    <property type="protein sequence ID" value="EFA81450.1"/>
    <property type="molecule type" value="Genomic_DNA"/>
</dbReference>
<proteinExistence type="predicted"/>
<evidence type="ECO:0000313" key="2">
    <source>
        <dbReference type="Proteomes" id="UP000001396"/>
    </source>
</evidence>
<dbReference type="GeneID" id="31360923"/>